<protein>
    <submittedName>
        <fullName evidence="1">Uncharacterized protein</fullName>
    </submittedName>
</protein>
<dbReference type="RefSeq" id="WP_343186491.1">
    <property type="nucleotide sequence ID" value="NZ_JBCITM010000012.1"/>
</dbReference>
<name>A0ABU9VVK8_9CLOT</name>
<gene>
    <name evidence="1" type="ORF">AAIG11_11930</name>
</gene>
<reference evidence="1 2" key="1">
    <citation type="submission" date="2024-04" db="EMBL/GenBank/DDBJ databases">
        <title>Genome sequencing and metabolic network reconstruction of aminoacids and betaine degradation by Anoxynatronum sibiricum.</title>
        <authorList>
            <person name="Detkova E.N."/>
            <person name="Boltjanskaja Y.V."/>
            <person name="Mardanov A.V."/>
            <person name="Kevbrin V."/>
        </authorList>
    </citation>
    <scope>NUCLEOTIDE SEQUENCE [LARGE SCALE GENOMIC DNA]</scope>
    <source>
        <strain evidence="1 2">Z-7981</strain>
    </source>
</reference>
<dbReference type="Proteomes" id="UP001407405">
    <property type="component" value="Unassembled WGS sequence"/>
</dbReference>
<keyword evidence="2" id="KW-1185">Reference proteome</keyword>
<comment type="caution">
    <text evidence="1">The sequence shown here is derived from an EMBL/GenBank/DDBJ whole genome shotgun (WGS) entry which is preliminary data.</text>
</comment>
<sequence>MGTRILKTAACDENMCLAEHLMNPFGVVIVPAGTHLTPGLKITLAAMGIDRIPVREMDSRESSWRRNNA</sequence>
<dbReference type="EMBL" id="JBCITM010000012">
    <property type="protein sequence ID" value="MEN1761191.1"/>
    <property type="molecule type" value="Genomic_DNA"/>
</dbReference>
<organism evidence="1 2">
    <name type="scientific">Anoxynatronum sibiricum</name>
    <dbReference type="NCBI Taxonomy" id="210623"/>
    <lineage>
        <taxon>Bacteria</taxon>
        <taxon>Bacillati</taxon>
        <taxon>Bacillota</taxon>
        <taxon>Clostridia</taxon>
        <taxon>Eubacteriales</taxon>
        <taxon>Clostridiaceae</taxon>
        <taxon>Anoxynatronum</taxon>
    </lineage>
</organism>
<proteinExistence type="predicted"/>
<accession>A0ABU9VVK8</accession>
<evidence type="ECO:0000313" key="2">
    <source>
        <dbReference type="Proteomes" id="UP001407405"/>
    </source>
</evidence>
<evidence type="ECO:0000313" key="1">
    <source>
        <dbReference type="EMBL" id="MEN1761191.1"/>
    </source>
</evidence>